<evidence type="ECO:0000313" key="2">
    <source>
        <dbReference type="Proteomes" id="UP000794436"/>
    </source>
</evidence>
<dbReference type="EMBL" id="SPLM01000108">
    <property type="protein sequence ID" value="TMW60383.1"/>
    <property type="molecule type" value="Genomic_DNA"/>
</dbReference>
<dbReference type="AlphaFoldDB" id="A0A8K1CD22"/>
<keyword evidence="2" id="KW-1185">Reference proteome</keyword>
<evidence type="ECO:0000313" key="1">
    <source>
        <dbReference type="EMBL" id="TMW60383.1"/>
    </source>
</evidence>
<dbReference type="Proteomes" id="UP000794436">
    <property type="component" value="Unassembled WGS sequence"/>
</dbReference>
<organism evidence="1 2">
    <name type="scientific">Pythium oligandrum</name>
    <name type="common">Mycoparasitic fungus</name>
    <dbReference type="NCBI Taxonomy" id="41045"/>
    <lineage>
        <taxon>Eukaryota</taxon>
        <taxon>Sar</taxon>
        <taxon>Stramenopiles</taxon>
        <taxon>Oomycota</taxon>
        <taxon>Peronosporomycetes</taxon>
        <taxon>Pythiales</taxon>
        <taxon>Pythiaceae</taxon>
        <taxon>Pythium</taxon>
    </lineage>
</organism>
<reference evidence="1" key="1">
    <citation type="submission" date="2019-03" db="EMBL/GenBank/DDBJ databases">
        <title>Long read genome sequence of the mycoparasitic Pythium oligandrum ATCC 38472 isolated from sugarbeet rhizosphere.</title>
        <authorList>
            <person name="Gaulin E."/>
        </authorList>
    </citation>
    <scope>NUCLEOTIDE SEQUENCE</scope>
    <source>
        <strain evidence="1">ATCC 38472_TT</strain>
    </source>
</reference>
<proteinExistence type="predicted"/>
<accession>A0A8K1CD22</accession>
<gene>
    <name evidence="1" type="ORF">Poli38472_000425</name>
</gene>
<name>A0A8K1CD22_PYTOL</name>
<protein>
    <submittedName>
        <fullName evidence="1">Uncharacterized protein</fullName>
    </submittedName>
</protein>
<comment type="caution">
    <text evidence="1">The sequence shown here is derived from an EMBL/GenBank/DDBJ whole genome shotgun (WGS) entry which is preliminary data.</text>
</comment>
<sequence>MSFVNKVHATTKELEKRVDAISCVADPVFNTGSVSTLLRCLSIKRSTTEAASPEVKWEPLEFDFNTKQFMERLKRTNAEKFGVSIDTHVAKAEEKAHRSD</sequence>
<dbReference type="OrthoDB" id="66500at2759"/>